<organism evidence="1 2">
    <name type="scientific">Linnemannia gamsii</name>
    <dbReference type="NCBI Taxonomy" id="64522"/>
    <lineage>
        <taxon>Eukaryota</taxon>
        <taxon>Fungi</taxon>
        <taxon>Fungi incertae sedis</taxon>
        <taxon>Mucoromycota</taxon>
        <taxon>Mortierellomycotina</taxon>
        <taxon>Mortierellomycetes</taxon>
        <taxon>Mortierellales</taxon>
        <taxon>Mortierellaceae</taxon>
        <taxon>Linnemannia</taxon>
    </lineage>
</organism>
<keyword evidence="2" id="KW-1185">Reference proteome</keyword>
<proteinExistence type="predicted"/>
<dbReference type="OrthoDB" id="2428176at2759"/>
<evidence type="ECO:0000313" key="1">
    <source>
        <dbReference type="EMBL" id="KAG0275630.1"/>
    </source>
</evidence>
<accession>A0A9P6UDY0</accession>
<dbReference type="EMBL" id="JAAAIN010005204">
    <property type="protein sequence ID" value="KAG0275630.1"/>
    <property type="molecule type" value="Genomic_DNA"/>
</dbReference>
<name>A0A9P6UDY0_9FUNG</name>
<dbReference type="Proteomes" id="UP000823405">
    <property type="component" value="Unassembled WGS sequence"/>
</dbReference>
<sequence>MKQVTSKMRVTFRGAMKCYLIFCTLHDCGCPTCDVFTKCETIRFVDSPGDTYGLIPLDQYNQTAEFNICWDHRMLMNLISWGDRQFARARDLDLDVSGHKQNTKWLDTVVVCGKVCKISIEIFCPIQSAPVFYHQCYA</sequence>
<evidence type="ECO:0000313" key="2">
    <source>
        <dbReference type="Proteomes" id="UP000823405"/>
    </source>
</evidence>
<protein>
    <submittedName>
        <fullName evidence="1">Uncharacterized protein</fullName>
    </submittedName>
</protein>
<reference evidence="1" key="1">
    <citation type="journal article" date="2020" name="Fungal Divers.">
        <title>Resolving the Mortierellaceae phylogeny through synthesis of multi-gene phylogenetics and phylogenomics.</title>
        <authorList>
            <person name="Vandepol N."/>
            <person name="Liber J."/>
            <person name="Desiro A."/>
            <person name="Na H."/>
            <person name="Kennedy M."/>
            <person name="Barry K."/>
            <person name="Grigoriev I.V."/>
            <person name="Miller A.N."/>
            <person name="O'Donnell K."/>
            <person name="Stajich J.E."/>
            <person name="Bonito G."/>
        </authorList>
    </citation>
    <scope>NUCLEOTIDE SEQUENCE</scope>
    <source>
        <strain evidence="1">NVP60</strain>
    </source>
</reference>
<comment type="caution">
    <text evidence="1">The sequence shown here is derived from an EMBL/GenBank/DDBJ whole genome shotgun (WGS) entry which is preliminary data.</text>
</comment>
<dbReference type="AlphaFoldDB" id="A0A9P6UDY0"/>
<gene>
    <name evidence="1" type="ORF">BGZ97_010254</name>
</gene>
<feature type="non-terminal residue" evidence="1">
    <location>
        <position position="138"/>
    </location>
</feature>